<name>A0ABS7TP14_9BACT</name>
<accession>A0ABS7TP14</accession>
<gene>
    <name evidence="2" type="ORF">K7C98_11960</name>
</gene>
<reference evidence="2" key="1">
    <citation type="submission" date="2021-08" db="EMBL/GenBank/DDBJ databases">
        <authorList>
            <person name="Stevens D.C."/>
        </authorList>
    </citation>
    <scope>NUCLEOTIDE SEQUENCE</scope>
    <source>
        <strain evidence="2">DSM 53165</strain>
    </source>
</reference>
<dbReference type="EMBL" id="JAIRAU010000011">
    <property type="protein sequence ID" value="MBZ5709969.1"/>
    <property type="molecule type" value="Genomic_DNA"/>
</dbReference>
<feature type="region of interest" description="Disordered" evidence="1">
    <location>
        <begin position="27"/>
        <end position="48"/>
    </location>
</feature>
<dbReference type="Proteomes" id="UP001139031">
    <property type="component" value="Unassembled WGS sequence"/>
</dbReference>
<evidence type="ECO:0000313" key="3">
    <source>
        <dbReference type="Proteomes" id="UP001139031"/>
    </source>
</evidence>
<proteinExistence type="predicted"/>
<evidence type="ECO:0000313" key="2">
    <source>
        <dbReference type="EMBL" id="MBZ5709969.1"/>
    </source>
</evidence>
<evidence type="ECO:0000256" key="1">
    <source>
        <dbReference type="SAM" id="MobiDB-lite"/>
    </source>
</evidence>
<organism evidence="2 3">
    <name type="scientific">Nannocystis pusilla</name>
    <dbReference type="NCBI Taxonomy" id="889268"/>
    <lineage>
        <taxon>Bacteria</taxon>
        <taxon>Pseudomonadati</taxon>
        <taxon>Myxococcota</taxon>
        <taxon>Polyangia</taxon>
        <taxon>Nannocystales</taxon>
        <taxon>Nannocystaceae</taxon>
        <taxon>Nannocystis</taxon>
    </lineage>
</organism>
<protein>
    <submittedName>
        <fullName evidence="2">Uncharacterized protein</fullName>
    </submittedName>
</protein>
<keyword evidence="3" id="KW-1185">Reference proteome</keyword>
<dbReference type="RefSeq" id="WP_224191741.1">
    <property type="nucleotide sequence ID" value="NZ_JAIRAU010000011.1"/>
</dbReference>
<sequence>MQLATSPIPRGLALTAPASFTRLACGPPGVDTAGASGSSGGDWSGVRP</sequence>
<comment type="caution">
    <text evidence="2">The sequence shown here is derived from an EMBL/GenBank/DDBJ whole genome shotgun (WGS) entry which is preliminary data.</text>
</comment>
<feature type="compositionally biased region" description="Gly residues" evidence="1">
    <location>
        <begin position="37"/>
        <end position="48"/>
    </location>
</feature>